<feature type="region of interest" description="Disordered" evidence="1">
    <location>
        <begin position="678"/>
        <end position="698"/>
    </location>
</feature>
<dbReference type="EMBL" id="DF977463">
    <property type="protein sequence ID" value="GAP86300.2"/>
    <property type="molecule type" value="Genomic_DNA"/>
</dbReference>
<feature type="region of interest" description="Disordered" evidence="1">
    <location>
        <begin position="528"/>
        <end position="548"/>
    </location>
</feature>
<feature type="compositionally biased region" description="Acidic residues" evidence="1">
    <location>
        <begin position="422"/>
        <end position="434"/>
    </location>
</feature>
<evidence type="ECO:0000259" key="2">
    <source>
        <dbReference type="Pfam" id="PF06985"/>
    </source>
</evidence>
<evidence type="ECO:0000313" key="3">
    <source>
        <dbReference type="EMBL" id="GAP86300.2"/>
    </source>
</evidence>
<feature type="compositionally biased region" description="Pro residues" evidence="1">
    <location>
        <begin position="484"/>
        <end position="501"/>
    </location>
</feature>
<keyword evidence="4" id="KW-1185">Reference proteome</keyword>
<evidence type="ECO:0000313" key="4">
    <source>
        <dbReference type="Proteomes" id="UP000054516"/>
    </source>
</evidence>
<proteinExistence type="predicted"/>
<dbReference type="Proteomes" id="UP000054516">
    <property type="component" value="Unassembled WGS sequence"/>
</dbReference>
<dbReference type="OrthoDB" id="5125733at2759"/>
<dbReference type="STRING" id="77044.A0A1W2TE60"/>
<dbReference type="AlphaFoldDB" id="A0A1W2TE60"/>
<evidence type="ECO:0000256" key="1">
    <source>
        <dbReference type="SAM" id="MobiDB-lite"/>
    </source>
</evidence>
<gene>
    <name evidence="3" type="ORF">SAMD00023353_1801110</name>
</gene>
<accession>A0A1W2TE60</accession>
<protein>
    <submittedName>
        <fullName evidence="3">Putative related to tol protein</fullName>
    </submittedName>
</protein>
<dbReference type="Pfam" id="PF06985">
    <property type="entry name" value="HET"/>
    <property type="match status" value="1"/>
</dbReference>
<dbReference type="PANTHER" id="PTHR33112:SF9">
    <property type="entry name" value="HETEROKARYON INCOMPATIBILITY DOMAIN-CONTAINING PROTEIN"/>
    <property type="match status" value="1"/>
</dbReference>
<sequence length="807" mass="87362">MDLGDDPCCHVCYNLERKLARKAGYYRNGHGGPFAKYQTIKEPDDEPVRIYLNGDRVRAQSGKCIFCAIMAHVSVADGPFTLRLSPGRTPTIEQGARRYEIYRPTGPTTASQLEVDSTALEVPGPPPSIQHIPERPEVSRAPTSERALAFIRACLATCDEAHGACRAGAPGPPPKRLVRVPGGGGDGPVRVVATPPRGFREPYAALSYCWGRGVHLKTTRANLRDMMAGGLERARLPAVISDAVRIAAALGFRYLWVDSLCIVQDDARDWDAESQRMCAIYAGARLTLAAASAESADVPLARRHRRHEPAVFRCRCRGGSSGGDGDGDLLLAAREECAGGFHADYLVKPEDLPGEPLHGRGWALQEAVLSTRVVFYTPAELQWRCLAARACECRVPLPPGSGPGAIAMTRAYLQQQRLMGRDDDDGGDGDGDGDGDGRGRREIFAGWDQIVERYTERLLTDPDDKLPALSGLAQLLWQTLLFPGPPPSPLPPPSPSPPLPSGPRSGYVAGLWADDLVRGMLWSPLHKPLPLPSGPNRTSPGTGEEEEEDAHYYRAPSFSWASVEGPVTWRWRRSQEYYGASTAAYVETARVVDSWSHARGASPYGRLAAAAGSAGVVLRAPLIEHCSMSPGLSPKKEEEEEEGAHAPLWTLREIDPVLDRLELDAEFMELFPVADGSTLAGERGEGPGGAAPRWSVRRSRRGGVRSARGFSEGVAVGDVSLLMMAQNVESQFFLVLGVSPSNPAAYERLGMVRGGRQGISDVGRTRGWDLVKLSKETLLHGSVAELDDDMEWTGRAGVARMRTVTIV</sequence>
<name>A0A1W2TE60_ROSNE</name>
<dbReference type="InterPro" id="IPR010730">
    <property type="entry name" value="HET"/>
</dbReference>
<reference evidence="3" key="1">
    <citation type="submission" date="2016-03" db="EMBL/GenBank/DDBJ databases">
        <title>Draft genome sequence of Rosellinia necatrix.</title>
        <authorList>
            <person name="Kanematsu S."/>
        </authorList>
    </citation>
    <scope>NUCLEOTIDE SEQUENCE [LARGE SCALE GENOMIC DNA]</scope>
    <source>
        <strain evidence="3">W97</strain>
    </source>
</reference>
<organism evidence="3">
    <name type="scientific">Rosellinia necatrix</name>
    <name type="common">White root-rot fungus</name>
    <dbReference type="NCBI Taxonomy" id="77044"/>
    <lineage>
        <taxon>Eukaryota</taxon>
        <taxon>Fungi</taxon>
        <taxon>Dikarya</taxon>
        <taxon>Ascomycota</taxon>
        <taxon>Pezizomycotina</taxon>
        <taxon>Sordariomycetes</taxon>
        <taxon>Xylariomycetidae</taxon>
        <taxon>Xylariales</taxon>
        <taxon>Xylariaceae</taxon>
        <taxon>Rosellinia</taxon>
    </lineage>
</organism>
<feature type="domain" description="Heterokaryon incompatibility" evidence="2">
    <location>
        <begin position="203"/>
        <end position="366"/>
    </location>
</feature>
<feature type="region of interest" description="Disordered" evidence="1">
    <location>
        <begin position="484"/>
        <end position="503"/>
    </location>
</feature>
<dbReference type="PANTHER" id="PTHR33112">
    <property type="entry name" value="DOMAIN PROTEIN, PUTATIVE-RELATED"/>
    <property type="match status" value="1"/>
</dbReference>
<feature type="region of interest" description="Disordered" evidence="1">
    <location>
        <begin position="419"/>
        <end position="441"/>
    </location>
</feature>